<dbReference type="Proteomes" id="UP000639772">
    <property type="component" value="Chromosome 1"/>
</dbReference>
<feature type="transmembrane region" description="Helical" evidence="2">
    <location>
        <begin position="183"/>
        <end position="203"/>
    </location>
</feature>
<dbReference type="EMBL" id="JADCNM010000001">
    <property type="protein sequence ID" value="KAG0500737.1"/>
    <property type="molecule type" value="Genomic_DNA"/>
</dbReference>
<proteinExistence type="predicted"/>
<comment type="caution">
    <text evidence="3">The sequence shown here is derived from an EMBL/GenBank/DDBJ whole genome shotgun (WGS) entry which is preliminary data.</text>
</comment>
<reference evidence="5 6" key="1">
    <citation type="journal article" date="2020" name="Nat. Food">
        <title>A phased Vanilla planifolia genome enables genetic improvement of flavour and production.</title>
        <authorList>
            <person name="Hasing T."/>
            <person name="Tang H."/>
            <person name="Brym M."/>
            <person name="Khazi F."/>
            <person name="Huang T."/>
            <person name="Chambers A.H."/>
        </authorList>
    </citation>
    <scope>NUCLEOTIDE SEQUENCE [LARGE SCALE GENOMIC DNA]</scope>
    <source>
        <tissue evidence="3">Leaf</tissue>
    </source>
</reference>
<dbReference type="PANTHER" id="PTHR33287">
    <property type="entry name" value="OS03G0453550 PROTEIN"/>
    <property type="match status" value="1"/>
</dbReference>
<gene>
    <name evidence="4" type="ORF">HPP92_000809</name>
    <name evidence="3" type="ORF">HPP92_000947</name>
</gene>
<evidence type="ECO:0000256" key="1">
    <source>
        <dbReference type="SAM" id="MobiDB-lite"/>
    </source>
</evidence>
<evidence type="ECO:0000313" key="5">
    <source>
        <dbReference type="Proteomes" id="UP000636800"/>
    </source>
</evidence>
<evidence type="ECO:0000313" key="6">
    <source>
        <dbReference type="Proteomes" id="UP000639772"/>
    </source>
</evidence>
<evidence type="ECO:0000256" key="2">
    <source>
        <dbReference type="SAM" id="Phobius"/>
    </source>
</evidence>
<dbReference type="OrthoDB" id="1888718at2759"/>
<dbReference type="Proteomes" id="UP000636800">
    <property type="component" value="Chromosome 1"/>
</dbReference>
<evidence type="ECO:0000313" key="4">
    <source>
        <dbReference type="EMBL" id="KAG0500737.1"/>
    </source>
</evidence>
<sequence length="207" mass="23622">MTDSWREANPTPSTKPPHPLQQIAENAAHKLLLKQWLKETELIGRRAEAKQSRLDAVRREIAHLYCVFFVFHATVLLILFSAAALNPTASCRRSWLPCLSSLLGSMAIVWAIRYKTDSEAHLEKQLEREMEDELLLGKCVAELKKKGKEFDLLKEVDDLRRAKSLRLGAKGTELVKKWSKRDFVLMFFFAASCGVLGLTRFVLCSNY</sequence>
<protein>
    <submittedName>
        <fullName evidence="3">Uncharacterized protein</fullName>
    </submittedName>
</protein>
<feature type="region of interest" description="Disordered" evidence="1">
    <location>
        <begin position="1"/>
        <end position="20"/>
    </location>
</feature>
<dbReference type="EMBL" id="JADCNL010000001">
    <property type="protein sequence ID" value="KAG0496256.1"/>
    <property type="molecule type" value="Genomic_DNA"/>
</dbReference>
<keyword evidence="2" id="KW-1133">Transmembrane helix</keyword>
<feature type="transmembrane region" description="Helical" evidence="2">
    <location>
        <begin position="62"/>
        <end position="82"/>
    </location>
</feature>
<organism evidence="3 5">
    <name type="scientific">Vanilla planifolia</name>
    <name type="common">Vanilla</name>
    <dbReference type="NCBI Taxonomy" id="51239"/>
    <lineage>
        <taxon>Eukaryota</taxon>
        <taxon>Viridiplantae</taxon>
        <taxon>Streptophyta</taxon>
        <taxon>Embryophyta</taxon>
        <taxon>Tracheophyta</taxon>
        <taxon>Spermatophyta</taxon>
        <taxon>Magnoliopsida</taxon>
        <taxon>Liliopsida</taxon>
        <taxon>Asparagales</taxon>
        <taxon>Orchidaceae</taxon>
        <taxon>Vanilloideae</taxon>
        <taxon>Vanilleae</taxon>
        <taxon>Vanilla</taxon>
    </lineage>
</organism>
<keyword evidence="5" id="KW-1185">Reference proteome</keyword>
<dbReference type="AlphaFoldDB" id="A0A835VH47"/>
<name>A0A835VH47_VANPL</name>
<keyword evidence="2" id="KW-0472">Membrane</keyword>
<accession>A0A835VH47</accession>
<keyword evidence="2" id="KW-0812">Transmembrane</keyword>
<dbReference type="PANTHER" id="PTHR33287:SF11">
    <property type="entry name" value="OS03G0778400 PROTEIN"/>
    <property type="match status" value="1"/>
</dbReference>
<evidence type="ECO:0000313" key="3">
    <source>
        <dbReference type="EMBL" id="KAG0496256.1"/>
    </source>
</evidence>
<feature type="transmembrane region" description="Helical" evidence="2">
    <location>
        <begin position="94"/>
        <end position="112"/>
    </location>
</feature>